<proteinExistence type="predicted"/>
<protein>
    <submittedName>
        <fullName evidence="2">Glutamine amidotransferase</fullName>
    </submittedName>
</protein>
<dbReference type="InterPro" id="IPR013249">
    <property type="entry name" value="RNA_pol_sigma70_r4_t2"/>
</dbReference>
<feature type="domain" description="RNA polymerase sigma factor 70 region 4 type 2" evidence="1">
    <location>
        <begin position="15"/>
        <end position="64"/>
    </location>
</feature>
<dbReference type="Gene3D" id="1.10.10.10">
    <property type="entry name" value="Winged helix-like DNA-binding domain superfamily/Winged helix DNA-binding domain"/>
    <property type="match status" value="1"/>
</dbReference>
<keyword evidence="2" id="KW-0315">Glutamine amidotransferase</keyword>
<dbReference type="Proteomes" id="UP000050523">
    <property type="component" value="Unassembled WGS sequence"/>
</dbReference>
<evidence type="ECO:0000313" key="2">
    <source>
        <dbReference type="EMBL" id="KPY97286.1"/>
    </source>
</evidence>
<reference evidence="2 3" key="1">
    <citation type="submission" date="2015-09" db="EMBL/GenBank/DDBJ databases">
        <title>Genome announcement of multiple Pseudomonas syringae strains.</title>
        <authorList>
            <person name="Thakur S."/>
            <person name="Wang P.W."/>
            <person name="Gong Y."/>
            <person name="Weir B.S."/>
            <person name="Guttman D.S."/>
        </authorList>
    </citation>
    <scope>NUCLEOTIDE SEQUENCE [LARGE SCALE GENOMIC DNA]</scope>
    <source>
        <strain evidence="2 3">ICMP9151</strain>
    </source>
</reference>
<evidence type="ECO:0000259" key="1">
    <source>
        <dbReference type="Pfam" id="PF08281"/>
    </source>
</evidence>
<gene>
    <name evidence="2" type="ORF">ALO43_200039</name>
</gene>
<dbReference type="Pfam" id="PF08281">
    <property type="entry name" value="Sigma70_r4_2"/>
    <property type="match status" value="1"/>
</dbReference>
<name>A0AA40P344_9PSED</name>
<dbReference type="NCBIfam" id="TIGR02937">
    <property type="entry name" value="sigma70-ECF"/>
    <property type="match status" value="1"/>
</dbReference>
<dbReference type="SUPFAM" id="SSF88659">
    <property type="entry name" value="Sigma3 and sigma4 domains of RNA polymerase sigma factors"/>
    <property type="match status" value="1"/>
</dbReference>
<dbReference type="InterPro" id="IPR014284">
    <property type="entry name" value="RNA_pol_sigma-70_dom"/>
</dbReference>
<dbReference type="InterPro" id="IPR013324">
    <property type="entry name" value="RNA_pol_sigma_r3/r4-like"/>
</dbReference>
<dbReference type="GO" id="GO:0016987">
    <property type="term" value="F:sigma factor activity"/>
    <property type="evidence" value="ECO:0007669"/>
    <property type="project" value="InterPro"/>
</dbReference>
<accession>A0AA40P344</accession>
<evidence type="ECO:0000313" key="3">
    <source>
        <dbReference type="Proteomes" id="UP000050523"/>
    </source>
</evidence>
<dbReference type="AlphaFoldDB" id="A0AA40P344"/>
<dbReference type="GO" id="GO:0003677">
    <property type="term" value="F:DNA binding"/>
    <property type="evidence" value="ECO:0007669"/>
    <property type="project" value="InterPro"/>
</dbReference>
<sequence length="77" mass="8422">MGSPEDAAHAKRLLENLSASLSTLSPRQQKIFTLSRLDGRSYLEIAEQLQVSASTVQKELKLIMAICVGVLSRLDPP</sequence>
<organism evidence="2 3">
    <name type="scientific">Pseudomonas tremae</name>
    <dbReference type="NCBI Taxonomy" id="200454"/>
    <lineage>
        <taxon>Bacteria</taxon>
        <taxon>Pseudomonadati</taxon>
        <taxon>Pseudomonadota</taxon>
        <taxon>Gammaproteobacteria</taxon>
        <taxon>Pseudomonadales</taxon>
        <taxon>Pseudomonadaceae</taxon>
        <taxon>Pseudomonas</taxon>
    </lineage>
</organism>
<comment type="caution">
    <text evidence="2">The sequence shown here is derived from an EMBL/GenBank/DDBJ whole genome shotgun (WGS) entry which is preliminary data.</text>
</comment>
<dbReference type="InterPro" id="IPR036388">
    <property type="entry name" value="WH-like_DNA-bd_sf"/>
</dbReference>
<dbReference type="EMBL" id="LJRO01000289">
    <property type="protein sequence ID" value="KPY97286.1"/>
    <property type="molecule type" value="Genomic_DNA"/>
</dbReference>
<dbReference type="GO" id="GO:0006352">
    <property type="term" value="P:DNA-templated transcription initiation"/>
    <property type="evidence" value="ECO:0007669"/>
    <property type="project" value="InterPro"/>
</dbReference>